<proteinExistence type="predicted"/>
<dbReference type="AlphaFoldDB" id="A0A0A8YFK6"/>
<reference evidence="1" key="1">
    <citation type="submission" date="2014-09" db="EMBL/GenBank/DDBJ databases">
        <authorList>
            <person name="Magalhaes I.L.F."/>
            <person name="Oliveira U."/>
            <person name="Santos F.R."/>
            <person name="Vidigal T.H.D.A."/>
            <person name="Brescovit A.D."/>
            <person name="Santos A.J."/>
        </authorList>
    </citation>
    <scope>NUCLEOTIDE SEQUENCE</scope>
    <source>
        <tissue evidence="1">Shoot tissue taken approximately 20 cm above the soil surface</tissue>
    </source>
</reference>
<reference evidence="1" key="2">
    <citation type="journal article" date="2015" name="Data Brief">
        <title>Shoot transcriptome of the giant reed, Arundo donax.</title>
        <authorList>
            <person name="Barrero R.A."/>
            <person name="Guerrero F.D."/>
            <person name="Moolhuijzen P."/>
            <person name="Goolsby J.A."/>
            <person name="Tidwell J."/>
            <person name="Bellgard S.E."/>
            <person name="Bellgard M.I."/>
        </authorList>
    </citation>
    <scope>NUCLEOTIDE SEQUENCE</scope>
    <source>
        <tissue evidence="1">Shoot tissue taken approximately 20 cm above the soil surface</tissue>
    </source>
</reference>
<accession>A0A0A8YFK6</accession>
<organism evidence="1">
    <name type="scientific">Arundo donax</name>
    <name type="common">Giant reed</name>
    <name type="synonym">Donax arundinaceus</name>
    <dbReference type="NCBI Taxonomy" id="35708"/>
    <lineage>
        <taxon>Eukaryota</taxon>
        <taxon>Viridiplantae</taxon>
        <taxon>Streptophyta</taxon>
        <taxon>Embryophyta</taxon>
        <taxon>Tracheophyta</taxon>
        <taxon>Spermatophyta</taxon>
        <taxon>Magnoliopsida</taxon>
        <taxon>Liliopsida</taxon>
        <taxon>Poales</taxon>
        <taxon>Poaceae</taxon>
        <taxon>PACMAD clade</taxon>
        <taxon>Arundinoideae</taxon>
        <taxon>Arundineae</taxon>
        <taxon>Arundo</taxon>
    </lineage>
</organism>
<protein>
    <submittedName>
        <fullName evidence="1">Uncharacterized protein</fullName>
    </submittedName>
</protein>
<sequence length="21" mass="2443">MLNICTFQLSAMTSYVINQHK</sequence>
<dbReference type="EMBL" id="GBRH01273820">
    <property type="protein sequence ID" value="JAD24075.1"/>
    <property type="molecule type" value="Transcribed_RNA"/>
</dbReference>
<evidence type="ECO:0000313" key="1">
    <source>
        <dbReference type="EMBL" id="JAD24075.1"/>
    </source>
</evidence>
<name>A0A0A8YFK6_ARUDO</name>